<accession>A0ABW5GC18</accession>
<dbReference type="Pfam" id="PF11992">
    <property type="entry name" value="TgpA_N"/>
    <property type="match status" value="1"/>
</dbReference>
<name>A0ABW5GC18_9PSEU</name>
<reference evidence="5" key="1">
    <citation type="journal article" date="2019" name="Int. J. Syst. Evol. Microbiol.">
        <title>The Global Catalogue of Microorganisms (GCM) 10K type strain sequencing project: providing services to taxonomists for standard genome sequencing and annotation.</title>
        <authorList>
            <consortium name="The Broad Institute Genomics Platform"/>
            <consortium name="The Broad Institute Genome Sequencing Center for Infectious Disease"/>
            <person name="Wu L."/>
            <person name="Ma J."/>
        </authorList>
    </citation>
    <scope>NUCLEOTIDE SEQUENCE [LARGE SCALE GENOMIC DNA]</scope>
    <source>
        <strain evidence="5">CGMCC 4.7643</strain>
    </source>
</reference>
<feature type="transmembrane region" description="Helical" evidence="2">
    <location>
        <begin position="30"/>
        <end position="49"/>
    </location>
</feature>
<dbReference type="Proteomes" id="UP001597419">
    <property type="component" value="Unassembled WGS sequence"/>
</dbReference>
<feature type="transmembrane region" description="Helical" evidence="2">
    <location>
        <begin position="566"/>
        <end position="588"/>
    </location>
</feature>
<dbReference type="InterPro" id="IPR052901">
    <property type="entry name" value="Bact_TGase-like"/>
</dbReference>
<dbReference type="InterPro" id="IPR002931">
    <property type="entry name" value="Transglutaminase-like"/>
</dbReference>
<gene>
    <name evidence="4" type="ORF">ACFSYJ_10575</name>
</gene>
<keyword evidence="2" id="KW-0472">Membrane</keyword>
<proteinExistence type="predicted"/>
<dbReference type="InterPro" id="IPR038765">
    <property type="entry name" value="Papain-like_cys_pep_sf"/>
</dbReference>
<sequence>MRSRLAVWCALLAAAVPGLMFTPVFGFVPLLLPIAAVLVSCALVAELCARLPVLRPWRPLLAVVLGLIAIVETELRDTTSAGLPTGETLRALVAGASQSWQLTLQSTWPARPDAELLLFVPLAVLLAAVAAVELLRWTPAALVPGLALLGLSQAYVALTGPVATAAGLAYAALAATLFVLRRPSSVSARRVTALALVAPVLLGTAGAVLVTVFDQGNRPSLSARTGREVPLPPTRVVNPLDEVAARLKRPETPVFSYTSPDRVDRWRLAVLAEFDGASWFPDDDYRRMGSRLDAAPGLTVPTTVHSAQVTASTVDVPWLPSQAAPAEFTGTAPLIAPDSGMLLAQQPPGPVDYRLSWREPDVDARKLADAPIDSTVPAHGLGAVPPGIGELARTAVGGLRPSFQAAFVLERYLSTNYHVATGPDLPTGSGWPQLGNFLLRTKRGTSEQFAAAYVALARIVGIPARIAVGFRAPAGPPGAPVVVRDGDVLAWPEVAVAGIGWVPLDPSGTAAGPGGPRGAAPTGLAAATAQARADLPPTKELKDPQLPPSDEDSGDTGTAGFPFLRVLLPVLLGLVVLAVLGVAGLPVVKAVRRHRRRRRTGAAGVIAAWWEARDLVRAHGVACPAGTTVRELSVAASATLDRTVVDGLVWLAAQVDIALWSGTGADGGTLSQAWAAVAAIRRSLAGRSRRERVRAAFDPRCLFPPREVVAVA</sequence>
<organism evidence="4 5">
    <name type="scientific">Amycolatopsis samaneae</name>
    <dbReference type="NCBI Taxonomy" id="664691"/>
    <lineage>
        <taxon>Bacteria</taxon>
        <taxon>Bacillati</taxon>
        <taxon>Actinomycetota</taxon>
        <taxon>Actinomycetes</taxon>
        <taxon>Pseudonocardiales</taxon>
        <taxon>Pseudonocardiaceae</taxon>
        <taxon>Amycolatopsis</taxon>
    </lineage>
</organism>
<evidence type="ECO:0000313" key="5">
    <source>
        <dbReference type="Proteomes" id="UP001597419"/>
    </source>
</evidence>
<dbReference type="InterPro" id="IPR021878">
    <property type="entry name" value="TgpA_N"/>
</dbReference>
<keyword evidence="2" id="KW-1133">Transmembrane helix</keyword>
<dbReference type="PANTHER" id="PTHR42736:SF1">
    <property type="entry name" value="PROTEIN-GLUTAMINE GAMMA-GLUTAMYLTRANSFERASE"/>
    <property type="match status" value="1"/>
</dbReference>
<evidence type="ECO:0000259" key="3">
    <source>
        <dbReference type="SMART" id="SM00460"/>
    </source>
</evidence>
<feature type="region of interest" description="Disordered" evidence="1">
    <location>
        <begin position="507"/>
        <end position="555"/>
    </location>
</feature>
<dbReference type="PANTHER" id="PTHR42736">
    <property type="entry name" value="PROTEIN-GLUTAMINE GAMMA-GLUTAMYLTRANSFERASE"/>
    <property type="match status" value="1"/>
</dbReference>
<dbReference type="RefSeq" id="WP_345386845.1">
    <property type="nucleotide sequence ID" value="NZ_BAABHG010000002.1"/>
</dbReference>
<evidence type="ECO:0000256" key="1">
    <source>
        <dbReference type="SAM" id="MobiDB-lite"/>
    </source>
</evidence>
<evidence type="ECO:0000256" key="2">
    <source>
        <dbReference type="SAM" id="Phobius"/>
    </source>
</evidence>
<dbReference type="EMBL" id="JBHUKU010000004">
    <property type="protein sequence ID" value="MFD2459051.1"/>
    <property type="molecule type" value="Genomic_DNA"/>
</dbReference>
<feature type="transmembrane region" description="Helical" evidence="2">
    <location>
        <begin position="155"/>
        <end position="180"/>
    </location>
</feature>
<protein>
    <submittedName>
        <fullName evidence="4">TransglutaminaseTgpA domain-containing protein</fullName>
    </submittedName>
</protein>
<dbReference type="Gene3D" id="3.10.620.30">
    <property type="match status" value="1"/>
</dbReference>
<keyword evidence="2" id="KW-0812">Transmembrane</keyword>
<comment type="caution">
    <text evidence="4">The sequence shown here is derived from an EMBL/GenBank/DDBJ whole genome shotgun (WGS) entry which is preliminary data.</text>
</comment>
<dbReference type="SUPFAM" id="SSF54001">
    <property type="entry name" value="Cysteine proteinases"/>
    <property type="match status" value="1"/>
</dbReference>
<keyword evidence="5" id="KW-1185">Reference proteome</keyword>
<feature type="transmembrane region" description="Helical" evidence="2">
    <location>
        <begin position="116"/>
        <end position="135"/>
    </location>
</feature>
<dbReference type="SMART" id="SM00460">
    <property type="entry name" value="TGc"/>
    <property type="match status" value="1"/>
</dbReference>
<evidence type="ECO:0000313" key="4">
    <source>
        <dbReference type="EMBL" id="MFD2459051.1"/>
    </source>
</evidence>
<feature type="transmembrane region" description="Helical" evidence="2">
    <location>
        <begin position="192"/>
        <end position="213"/>
    </location>
</feature>
<feature type="compositionally biased region" description="Low complexity" evidence="1">
    <location>
        <begin position="518"/>
        <end position="536"/>
    </location>
</feature>
<feature type="domain" description="Transglutaminase-like" evidence="3">
    <location>
        <begin position="438"/>
        <end position="508"/>
    </location>
</feature>
<dbReference type="Pfam" id="PF01841">
    <property type="entry name" value="Transglut_core"/>
    <property type="match status" value="1"/>
</dbReference>